<sequence length="179" mass="20060">MFILISGTVSIANECCLACGTKFKSKTDFSMADLRPTDQAKTDEALKRAKEECENLKSYCNVLKAKYKSEIEKLQKSTLGLKKEIEENMSEMEKQREQICQYSRLSKKLQLDLAACRRQITTLKPHNGLGDAATSKHYSAVSRCEFNFKPTEGMAQGRHKLFGSSPRIIFSSSSNSVNG</sequence>
<feature type="coiled-coil region" evidence="1">
    <location>
        <begin position="46"/>
        <end position="102"/>
    </location>
</feature>
<keyword evidence="3" id="KW-1185">Reference proteome</keyword>
<organism evidence="2 3">
    <name type="scientific">Oryctes borbonicus</name>
    <dbReference type="NCBI Taxonomy" id="1629725"/>
    <lineage>
        <taxon>Eukaryota</taxon>
        <taxon>Metazoa</taxon>
        <taxon>Ecdysozoa</taxon>
        <taxon>Arthropoda</taxon>
        <taxon>Hexapoda</taxon>
        <taxon>Insecta</taxon>
        <taxon>Pterygota</taxon>
        <taxon>Neoptera</taxon>
        <taxon>Endopterygota</taxon>
        <taxon>Coleoptera</taxon>
        <taxon>Polyphaga</taxon>
        <taxon>Scarabaeiformia</taxon>
        <taxon>Scarabaeidae</taxon>
        <taxon>Dynastinae</taxon>
        <taxon>Oryctes</taxon>
    </lineage>
</organism>
<gene>
    <name evidence="2" type="ORF">AMK59_4217</name>
</gene>
<protein>
    <submittedName>
        <fullName evidence="2">Uncharacterized protein</fullName>
    </submittedName>
</protein>
<evidence type="ECO:0000313" key="3">
    <source>
        <dbReference type="Proteomes" id="UP000051574"/>
    </source>
</evidence>
<evidence type="ECO:0000256" key="1">
    <source>
        <dbReference type="SAM" id="Coils"/>
    </source>
</evidence>
<dbReference type="OrthoDB" id="441210at2759"/>
<keyword evidence="1" id="KW-0175">Coiled coil</keyword>
<reference evidence="2 3" key="1">
    <citation type="submission" date="2015-09" db="EMBL/GenBank/DDBJ databases">
        <title>Draft genome of the scarab beetle Oryctes borbonicus.</title>
        <authorList>
            <person name="Meyer J.M."/>
            <person name="Markov G.V."/>
            <person name="Baskaran P."/>
            <person name="Herrmann M."/>
            <person name="Sommer R.J."/>
            <person name="Roedelsperger C."/>
        </authorList>
    </citation>
    <scope>NUCLEOTIDE SEQUENCE [LARGE SCALE GENOMIC DNA]</scope>
    <source>
        <strain evidence="2">OB123</strain>
        <tissue evidence="2">Whole animal</tissue>
    </source>
</reference>
<dbReference type="Proteomes" id="UP000051574">
    <property type="component" value="Unassembled WGS sequence"/>
</dbReference>
<proteinExistence type="predicted"/>
<comment type="caution">
    <text evidence="2">The sequence shown here is derived from an EMBL/GenBank/DDBJ whole genome shotgun (WGS) entry which is preliminary data.</text>
</comment>
<name>A0A0T6B6L9_9SCAR</name>
<accession>A0A0T6B6L9</accession>
<dbReference type="AlphaFoldDB" id="A0A0T6B6L9"/>
<dbReference type="EMBL" id="LJIG01009481">
    <property type="protein sequence ID" value="KRT82994.1"/>
    <property type="molecule type" value="Genomic_DNA"/>
</dbReference>
<evidence type="ECO:0000313" key="2">
    <source>
        <dbReference type="EMBL" id="KRT82994.1"/>
    </source>
</evidence>